<evidence type="ECO:0000313" key="1">
    <source>
        <dbReference type="EMBL" id="VFU07900.1"/>
    </source>
</evidence>
<dbReference type="EMBL" id="LR536450">
    <property type="protein sequence ID" value="VFU07900.1"/>
    <property type="molecule type" value="Genomic_DNA"/>
</dbReference>
<protein>
    <submittedName>
        <fullName evidence="1">Uncharacterized protein</fullName>
    </submittedName>
</protein>
<gene>
    <name evidence="1" type="ORF">MTUNDRAET4_1007</name>
</gene>
<sequence>MSIAAASIFGEWDGQRWRFSSEPSPAPHLDEQIMDEGDLRGAPGLVVLFEAETSEPGLCKFGEAIVLDEIDIAFLRLYFPEHPLCQAPVGCRESEEREKQAGFSLRQTDPLDRHLLELLFVRNLRALIADIIGRTAPGQSS</sequence>
<dbReference type="RefSeq" id="WP_134487531.1">
    <property type="nucleotide sequence ID" value="NZ_CP139089.1"/>
</dbReference>
<proteinExistence type="predicted"/>
<dbReference type="KEGG" id="mtun:MTUNDRAET4_1007"/>
<organism evidence="1 2">
    <name type="scientific">Methylocella tundrae</name>
    <dbReference type="NCBI Taxonomy" id="227605"/>
    <lineage>
        <taxon>Bacteria</taxon>
        <taxon>Pseudomonadati</taxon>
        <taxon>Pseudomonadota</taxon>
        <taxon>Alphaproteobacteria</taxon>
        <taxon>Hyphomicrobiales</taxon>
        <taxon>Beijerinckiaceae</taxon>
        <taxon>Methylocella</taxon>
    </lineage>
</organism>
<dbReference type="AlphaFoldDB" id="A0A4U8YVR0"/>
<dbReference type="Proteomes" id="UP000294360">
    <property type="component" value="Chromosome"/>
</dbReference>
<reference evidence="1 2" key="1">
    <citation type="submission" date="2019-03" db="EMBL/GenBank/DDBJ databases">
        <authorList>
            <person name="Kox A.R. M."/>
        </authorList>
    </citation>
    <scope>NUCLEOTIDE SEQUENCE [LARGE SCALE GENOMIC DNA]</scope>
    <source>
        <strain evidence="1">MTUNDRAET4 annotated genome</strain>
    </source>
</reference>
<name>A0A4U8YVR0_METTU</name>
<evidence type="ECO:0000313" key="2">
    <source>
        <dbReference type="Proteomes" id="UP000294360"/>
    </source>
</evidence>
<accession>A0A4U8YVR0</accession>